<evidence type="ECO:0000256" key="1">
    <source>
        <dbReference type="ARBA" id="ARBA00022793"/>
    </source>
</evidence>
<protein>
    <submittedName>
        <fullName evidence="6">Thiamine pyrophosphate-binding protein</fullName>
    </submittedName>
</protein>
<evidence type="ECO:0000313" key="6">
    <source>
        <dbReference type="EMBL" id="TLS73350.1"/>
    </source>
</evidence>
<gene>
    <name evidence="6" type="ORF">FE246_02345</name>
</gene>
<reference evidence="6 7" key="1">
    <citation type="submission" date="2019-05" db="EMBL/GenBank/DDBJ databases">
        <title>Arcobacter cibarius and Arcobacter thereius providing challenges in identification an antibiotic susceptibility and Quinolone resistance.</title>
        <authorList>
            <person name="Busch A."/>
            <person name="Hanel I."/>
            <person name="Hotzel H."/>
            <person name="Tomaso H."/>
        </authorList>
    </citation>
    <scope>NUCLEOTIDE SEQUENCE [LARGE SCALE GENOMIC DNA]</scope>
    <source>
        <strain evidence="6 7">17CS1191_2</strain>
    </source>
</reference>
<organism evidence="6 7">
    <name type="scientific">Aliarcobacter thereius</name>
    <dbReference type="NCBI Taxonomy" id="544718"/>
    <lineage>
        <taxon>Bacteria</taxon>
        <taxon>Pseudomonadati</taxon>
        <taxon>Campylobacterota</taxon>
        <taxon>Epsilonproteobacteria</taxon>
        <taxon>Campylobacterales</taxon>
        <taxon>Arcobacteraceae</taxon>
        <taxon>Aliarcobacter</taxon>
    </lineage>
</organism>
<dbReference type="InterPro" id="IPR029061">
    <property type="entry name" value="THDP-binding"/>
</dbReference>
<dbReference type="PANTHER" id="PTHR42818:SF1">
    <property type="entry name" value="SULFOPYRUVATE DECARBOXYLASE"/>
    <property type="match status" value="1"/>
</dbReference>
<keyword evidence="1" id="KW-0210">Decarboxylase</keyword>
<dbReference type="InterPro" id="IPR051818">
    <property type="entry name" value="TPP_dependent_decarboxylase"/>
</dbReference>
<dbReference type="Gene3D" id="3.40.50.970">
    <property type="match status" value="2"/>
</dbReference>
<dbReference type="PANTHER" id="PTHR42818">
    <property type="entry name" value="SULFOPYRUVATE DECARBOXYLASE SUBUNIT ALPHA"/>
    <property type="match status" value="1"/>
</dbReference>
<dbReference type="Proteomes" id="UP000308001">
    <property type="component" value="Unassembled WGS sequence"/>
</dbReference>
<dbReference type="RefSeq" id="WP_138142735.1">
    <property type="nucleotide sequence ID" value="NZ_VBUF01000001.1"/>
</dbReference>
<dbReference type="InterPro" id="IPR011766">
    <property type="entry name" value="TPP_enzyme_TPP-bd"/>
</dbReference>
<dbReference type="EMBL" id="VBUF01000001">
    <property type="protein sequence ID" value="TLS73350.1"/>
    <property type="molecule type" value="Genomic_DNA"/>
</dbReference>
<dbReference type="GO" id="GO:0030976">
    <property type="term" value="F:thiamine pyrophosphate binding"/>
    <property type="evidence" value="ECO:0007669"/>
    <property type="project" value="InterPro"/>
</dbReference>
<dbReference type="Pfam" id="PF02776">
    <property type="entry name" value="TPP_enzyme_N"/>
    <property type="match status" value="1"/>
</dbReference>
<evidence type="ECO:0000313" key="7">
    <source>
        <dbReference type="Proteomes" id="UP000308001"/>
    </source>
</evidence>
<keyword evidence="3" id="KW-0456">Lyase</keyword>
<evidence type="ECO:0000256" key="3">
    <source>
        <dbReference type="ARBA" id="ARBA00023239"/>
    </source>
</evidence>
<dbReference type="GO" id="GO:0044281">
    <property type="term" value="P:small molecule metabolic process"/>
    <property type="evidence" value="ECO:0007669"/>
    <property type="project" value="UniProtKB-ARBA"/>
</dbReference>
<dbReference type="AlphaFoldDB" id="A0A5R9H7X3"/>
<evidence type="ECO:0000259" key="4">
    <source>
        <dbReference type="Pfam" id="PF02775"/>
    </source>
</evidence>
<accession>A0A5R9H7X3</accession>
<comment type="caution">
    <text evidence="6">The sequence shown here is derived from an EMBL/GenBank/DDBJ whole genome shotgun (WGS) entry which is preliminary data.</text>
</comment>
<evidence type="ECO:0000256" key="2">
    <source>
        <dbReference type="ARBA" id="ARBA00023052"/>
    </source>
</evidence>
<keyword evidence="2" id="KW-0786">Thiamine pyrophosphate</keyword>
<dbReference type="SUPFAM" id="SSF52518">
    <property type="entry name" value="Thiamin diphosphate-binding fold (THDP-binding)"/>
    <property type="match status" value="2"/>
</dbReference>
<evidence type="ECO:0000259" key="5">
    <source>
        <dbReference type="Pfam" id="PF02776"/>
    </source>
</evidence>
<dbReference type="GO" id="GO:0016831">
    <property type="term" value="F:carboxy-lyase activity"/>
    <property type="evidence" value="ECO:0007669"/>
    <property type="project" value="UniProtKB-KW"/>
</dbReference>
<sequence length="354" mass="39146">MALDTKLFIDKLAKEGYSHLCVVPCSFAQYVINEAINNPNIEYLPCSSEAIACSIAAGLKMAGKKPIVIIQSSGVTNMGSCITSLLKPYGVTFPILSSWRTYKFPDSEIQHEHLATELPQLIESYGYENVILDNENIDNAIEQIELCDTTFTIGVIKKDSFTKVQLDEKHKLDLSNYTPRSEFLIALNNLFKNNDTLFIGTTGNTAREMYSFMKDTNNFYMAGNMGGALSLGLGASKAGKKVIVCGGDAEFVMHMGGLVTAGRYKDIIDLTYILFDNESNKSTGGQNTYQSHIDYIAIAKACGFNVSENIVYNIEELEQKIKNTKGLNFIHVKCGIDDETPRPPIEVVKVSKFK</sequence>
<feature type="domain" description="Thiamine pyrophosphate enzyme N-terminal TPP-binding" evidence="5">
    <location>
        <begin position="6"/>
        <end position="96"/>
    </location>
</feature>
<dbReference type="Pfam" id="PF02775">
    <property type="entry name" value="TPP_enzyme_C"/>
    <property type="match status" value="1"/>
</dbReference>
<proteinExistence type="predicted"/>
<name>A0A5R9H7X3_9BACT</name>
<dbReference type="InterPro" id="IPR012001">
    <property type="entry name" value="Thiamin_PyroP_enz_TPP-bd_dom"/>
</dbReference>
<feature type="domain" description="Thiamine pyrophosphate enzyme TPP-binding" evidence="4">
    <location>
        <begin position="202"/>
        <end position="324"/>
    </location>
</feature>